<protein>
    <submittedName>
        <fullName evidence="1">MOSC domain-containing protein</fullName>
    </submittedName>
</protein>
<organism evidence="1 2">
    <name type="scientific">Imbroritus primus</name>
    <dbReference type="NCBI Taxonomy" id="3058603"/>
    <lineage>
        <taxon>Bacteria</taxon>
        <taxon>Pseudomonadati</taxon>
        <taxon>Pseudomonadota</taxon>
        <taxon>Betaproteobacteria</taxon>
        <taxon>Burkholderiales</taxon>
        <taxon>Burkholderiaceae</taxon>
        <taxon>Imbroritus</taxon>
    </lineage>
</organism>
<dbReference type="EMBL" id="AKCV02000025">
    <property type="protein sequence ID" value="TMS56951.1"/>
    <property type="molecule type" value="Genomic_DNA"/>
</dbReference>
<reference evidence="1" key="1">
    <citation type="submission" date="2019-05" db="EMBL/GenBank/DDBJ databases">
        <title>Revised genome assembly of Burkholderiaceae (previously Ralstonia) sp. PBA.</title>
        <authorList>
            <person name="Gan H.M."/>
        </authorList>
    </citation>
    <scope>NUCLEOTIDE SEQUENCE</scope>
    <source>
        <strain evidence="1">PBA</strain>
    </source>
</reference>
<comment type="caution">
    <text evidence="1">The sequence shown here is derived from an EMBL/GenBank/DDBJ whole genome shotgun (WGS) entry which is preliminary data.</text>
</comment>
<proteinExistence type="predicted"/>
<name>A0ACD3SLH7_9BURK</name>
<keyword evidence="2" id="KW-1185">Reference proteome</keyword>
<accession>A0ACD3SLH7</accession>
<gene>
    <name evidence="1" type="ORF">MW7_013330</name>
</gene>
<dbReference type="Proteomes" id="UP000004277">
    <property type="component" value="Unassembled WGS sequence"/>
</dbReference>
<sequence length="210" mass="22576">MSTAPTMRVLSVARGQCAPLAHAGVRPGTDAPVLSAIRKLPCSTLAQPLAIAITPLGVSGDEQADLEKHGGPLKAVYAYPAEHYGWWETTRADAGVSAGAPLAYGELGENLTLEGLLEDALWVGDTLLIGNCILRVESPRRPCYKFNAVLGYRQAARDLLVSGRSGFYLSVQQPGEIRAGDTVCLTPGPRQTPLGEINRQRFAERRHELF</sequence>
<evidence type="ECO:0000313" key="1">
    <source>
        <dbReference type="EMBL" id="TMS56951.1"/>
    </source>
</evidence>
<evidence type="ECO:0000313" key="2">
    <source>
        <dbReference type="Proteomes" id="UP000004277"/>
    </source>
</evidence>